<reference evidence="1 2" key="1">
    <citation type="journal article" date="2024" name="Microbiology">
        <title>Methylomarinum rosea sp. nov., a novel halophilic methanotrophic bacterium from the hypersaline Lake Elton.</title>
        <authorList>
            <person name="Suleimanov R.Z."/>
            <person name="Oshkin I.Y."/>
            <person name="Danilova O.V."/>
            <person name="Suzina N.E."/>
            <person name="Dedysh S.N."/>
        </authorList>
    </citation>
    <scope>NUCLEOTIDE SEQUENCE [LARGE SCALE GENOMIC DNA]</scope>
    <source>
        <strain evidence="1 2">Ch1-1</strain>
    </source>
</reference>
<dbReference type="RefSeq" id="WP_349432206.1">
    <property type="nucleotide sequence ID" value="NZ_CP157743.1"/>
</dbReference>
<organism evidence="1 2">
    <name type="scientific">Methylomarinum roseum</name>
    <dbReference type="NCBI Taxonomy" id="3067653"/>
    <lineage>
        <taxon>Bacteria</taxon>
        <taxon>Pseudomonadati</taxon>
        <taxon>Pseudomonadota</taxon>
        <taxon>Gammaproteobacteria</taxon>
        <taxon>Methylococcales</taxon>
        <taxon>Methylococcaceae</taxon>
        <taxon>Methylomarinum</taxon>
    </lineage>
</organism>
<dbReference type="AlphaFoldDB" id="A0AAU7NX55"/>
<evidence type="ECO:0000313" key="1">
    <source>
        <dbReference type="EMBL" id="XBS21568.1"/>
    </source>
</evidence>
<name>A0AAU7NX55_9GAMM</name>
<evidence type="ECO:0000313" key="2">
    <source>
        <dbReference type="Proteomes" id="UP001225378"/>
    </source>
</evidence>
<keyword evidence="2" id="KW-1185">Reference proteome</keyword>
<dbReference type="KEGG" id="mech:Q9L42_005445"/>
<proteinExistence type="predicted"/>
<dbReference type="EMBL" id="CP157743">
    <property type="protein sequence ID" value="XBS21568.1"/>
    <property type="molecule type" value="Genomic_DNA"/>
</dbReference>
<accession>A0AAU7NX55</accession>
<gene>
    <name evidence="1" type="ORF">Q9L42_005445</name>
</gene>
<protein>
    <submittedName>
        <fullName evidence="1">Uncharacterized protein</fullName>
    </submittedName>
</protein>
<sequence>MAIFKFKTVEAYYASNESNRICQISPKQTLDFPHAFWLVDNSEFLAIVSKQSCGTMREGLSHFSFLSCEDCIDVLAWEPEVVFET</sequence>
<dbReference type="Proteomes" id="UP001225378">
    <property type="component" value="Chromosome"/>
</dbReference>